<accession>A0A554SDC1</accession>
<proteinExistence type="inferred from homology"/>
<evidence type="ECO:0000256" key="1">
    <source>
        <dbReference type="ARBA" id="ARBA00060888"/>
    </source>
</evidence>
<dbReference type="Pfam" id="PF13549">
    <property type="entry name" value="ATP-grasp_5"/>
    <property type="match status" value="1"/>
</dbReference>
<dbReference type="Gene3D" id="3.30.470.20">
    <property type="entry name" value="ATP-grasp fold, B domain"/>
    <property type="match status" value="1"/>
</dbReference>
<dbReference type="InterPro" id="IPR003781">
    <property type="entry name" value="CoA-bd"/>
</dbReference>
<dbReference type="SUPFAM" id="SSF56059">
    <property type="entry name" value="Glutathione synthetase ATP-binding domain-like"/>
    <property type="match status" value="1"/>
</dbReference>
<dbReference type="SMART" id="SM00881">
    <property type="entry name" value="CoA_binding"/>
    <property type="match status" value="1"/>
</dbReference>
<dbReference type="Proteomes" id="UP000316988">
    <property type="component" value="Unassembled WGS sequence"/>
</dbReference>
<dbReference type="GO" id="GO:0016874">
    <property type="term" value="F:ligase activity"/>
    <property type="evidence" value="ECO:0007669"/>
    <property type="project" value="UniProtKB-KW"/>
</dbReference>
<comment type="caution">
    <text evidence="3">The sequence shown here is derived from an EMBL/GenBank/DDBJ whole genome shotgun (WGS) entry which is preliminary data.</text>
</comment>
<dbReference type="GO" id="GO:0005524">
    <property type="term" value="F:ATP binding"/>
    <property type="evidence" value="ECO:0007669"/>
    <property type="project" value="InterPro"/>
</dbReference>
<dbReference type="EMBL" id="VLNT01000004">
    <property type="protein sequence ID" value="TSD64326.1"/>
    <property type="molecule type" value="Genomic_DNA"/>
</dbReference>
<evidence type="ECO:0000313" key="3">
    <source>
        <dbReference type="EMBL" id="TSD64326.1"/>
    </source>
</evidence>
<dbReference type="Gene3D" id="3.40.50.720">
    <property type="entry name" value="NAD(P)-binding Rossmann-like Domain"/>
    <property type="match status" value="1"/>
</dbReference>
<keyword evidence="3" id="KW-0436">Ligase</keyword>
<dbReference type="InterPro" id="IPR036291">
    <property type="entry name" value="NAD(P)-bd_dom_sf"/>
</dbReference>
<dbReference type="InterPro" id="IPR013815">
    <property type="entry name" value="ATP_grasp_subdomain_1"/>
</dbReference>
<keyword evidence="4" id="KW-1185">Reference proteome</keyword>
<protein>
    <submittedName>
        <fullName evidence="3">Acetate--CoA ligase family protein</fullName>
    </submittedName>
</protein>
<dbReference type="SUPFAM" id="SSF52210">
    <property type="entry name" value="Succinyl-CoA synthetase domains"/>
    <property type="match status" value="2"/>
</dbReference>
<dbReference type="Pfam" id="PF13607">
    <property type="entry name" value="Succ_CoA_lig"/>
    <property type="match status" value="1"/>
</dbReference>
<dbReference type="InterPro" id="IPR032875">
    <property type="entry name" value="Succ_CoA_lig_flav_dom"/>
</dbReference>
<feature type="domain" description="CoA-binding" evidence="2">
    <location>
        <begin position="10"/>
        <end position="104"/>
    </location>
</feature>
<dbReference type="Gene3D" id="3.30.1490.20">
    <property type="entry name" value="ATP-grasp fold, A domain"/>
    <property type="match status" value="1"/>
</dbReference>
<name>A0A554SDC1_9ACTN</name>
<dbReference type="RefSeq" id="WP_143912768.1">
    <property type="nucleotide sequence ID" value="NZ_VLNT01000004.1"/>
</dbReference>
<dbReference type="Gene3D" id="3.40.50.261">
    <property type="entry name" value="Succinyl-CoA synthetase domains"/>
    <property type="match status" value="2"/>
</dbReference>
<organism evidence="3 4">
    <name type="scientific">Aeromicrobium piscarium</name>
    <dbReference type="NCBI Taxonomy" id="2590901"/>
    <lineage>
        <taxon>Bacteria</taxon>
        <taxon>Bacillati</taxon>
        <taxon>Actinomycetota</taxon>
        <taxon>Actinomycetes</taxon>
        <taxon>Propionibacteriales</taxon>
        <taxon>Nocardioidaceae</taxon>
        <taxon>Aeromicrobium</taxon>
    </lineage>
</organism>
<gene>
    <name evidence="3" type="ORF">FNM00_07205</name>
</gene>
<dbReference type="OrthoDB" id="190266at2"/>
<dbReference type="PANTHER" id="PTHR42793">
    <property type="entry name" value="COA BINDING DOMAIN CONTAINING PROTEIN"/>
    <property type="match status" value="1"/>
</dbReference>
<reference evidence="3 4" key="1">
    <citation type="submission" date="2019-07" db="EMBL/GenBank/DDBJ databases">
        <authorList>
            <person name="Zhao L.H."/>
        </authorList>
    </citation>
    <scope>NUCLEOTIDE SEQUENCE [LARGE SCALE GENOMIC DNA]</scope>
    <source>
        <strain evidence="3 4">Co35</strain>
    </source>
</reference>
<sequence length="700" mass="72710">MATESTLTRLFEPRSIALIGASDRSNWSHRIVDGLRVIGYEGDVHYVNPKGGEAHGRSLFRSAADIPEAPDLAFVMVPAKAVLDAMRDVARAGITSAIVLSSGFAELGDEGRRAQQELQSLAAEHGITVLGPNALGYVNTDAKVALKPFPPGEPLRSGSIGVVSQSGNVTVQLLNMARSFDIGVSLAVSTGNEMDVRIADVVDFLVDHEPTRVITIFTEAFPEPHAFLAACRRAREAGKLVVCLKAGRSEAAARAALAHTGSLVGNDAVIDAFLRSAGVVRVSSLEELLVVADTFAHTGPIDGAMALLTISGGTCDIVADAAEDIGLELAELTGETVTELKQVLPELAAAQNPLDVTGAAVTDATLMARALAVVARDPGVGIVLVAQEMDHQAENLAWGREALEQLSTEASAAECPAILANTTVRYVNERVREIRAAAGAPAVFGGVSRILPAIAAITEWTARDMSPGADDVRVQTGAVTAPREGTWSEATSRALLESAGVPVVPATVAASPSAAEEAAAAWGGPIALKVVSDDIVHKSDIGGVALDIATADVEEAATALLERVRTAAPDASVEGVLVTPMREPGVDLLVGVVREAEWGQVLAVGLGGVWAEVFGDVQRIALPASPAQFETALRRLRAWPLLDGVRGTEPVDITALVEVLGRVAALATSLGDELAAVEINPLRARGTQIEALDAAVVWNG</sequence>
<comment type="similarity">
    <text evidence="1">In the N-terminal section; belongs to the acetate CoA ligase alpha subunit family.</text>
</comment>
<dbReference type="Pfam" id="PF13380">
    <property type="entry name" value="CoA_binding_2"/>
    <property type="match status" value="1"/>
</dbReference>
<dbReference type="SUPFAM" id="SSF51735">
    <property type="entry name" value="NAD(P)-binding Rossmann-fold domains"/>
    <property type="match status" value="1"/>
</dbReference>
<dbReference type="AlphaFoldDB" id="A0A554SDC1"/>
<dbReference type="InterPro" id="IPR016102">
    <property type="entry name" value="Succinyl-CoA_synth-like"/>
</dbReference>
<dbReference type="FunFam" id="3.30.1490.20:FF:000020">
    <property type="entry name" value="Protein lysine acetyltransferase"/>
    <property type="match status" value="1"/>
</dbReference>
<dbReference type="PANTHER" id="PTHR42793:SF1">
    <property type="entry name" value="PEPTIDYL-LYSINE N-ACETYLTRANSFERASE PATZ"/>
    <property type="match status" value="1"/>
</dbReference>
<evidence type="ECO:0000313" key="4">
    <source>
        <dbReference type="Proteomes" id="UP000316988"/>
    </source>
</evidence>
<evidence type="ECO:0000259" key="2">
    <source>
        <dbReference type="SMART" id="SM00881"/>
    </source>
</evidence>